<dbReference type="Gene3D" id="1.20.1600.10">
    <property type="entry name" value="Outer membrane efflux proteins (OEP)"/>
    <property type="match status" value="1"/>
</dbReference>
<dbReference type="GO" id="GO:0015288">
    <property type="term" value="F:porin activity"/>
    <property type="evidence" value="ECO:0007669"/>
    <property type="project" value="TreeGrafter"/>
</dbReference>
<evidence type="ECO:0000256" key="5">
    <source>
        <dbReference type="ARBA" id="ARBA00022692"/>
    </source>
</evidence>
<keyword evidence="7" id="KW-0998">Cell outer membrane</keyword>
<dbReference type="Pfam" id="PF02321">
    <property type="entry name" value="OEP"/>
    <property type="match status" value="1"/>
</dbReference>
<comment type="subcellular location">
    <subcellularLocation>
        <location evidence="1">Cell outer membrane</location>
    </subcellularLocation>
</comment>
<keyword evidence="3" id="KW-0813">Transport</keyword>
<dbReference type="SUPFAM" id="SSF56954">
    <property type="entry name" value="Outer membrane efflux proteins (OEP)"/>
    <property type="match status" value="1"/>
</dbReference>
<evidence type="ECO:0000256" key="7">
    <source>
        <dbReference type="ARBA" id="ARBA00023237"/>
    </source>
</evidence>
<dbReference type="InterPro" id="IPR051906">
    <property type="entry name" value="TolC-like"/>
</dbReference>
<dbReference type="HOGENOM" id="CLU_012817_12_1_10"/>
<dbReference type="GO" id="GO:1990281">
    <property type="term" value="C:efflux pump complex"/>
    <property type="evidence" value="ECO:0007669"/>
    <property type="project" value="TreeGrafter"/>
</dbReference>
<comment type="similarity">
    <text evidence="2">Belongs to the outer membrane factor (OMF) (TC 1.B.17) family.</text>
</comment>
<reference evidence="8 9" key="1">
    <citation type="journal article" date="2011" name="Stand. Genomic Sci.">
        <title>Non-contiguous finished genome sequence of Bacteroides coprosuis type strain (PC139).</title>
        <authorList>
            <person name="Land M."/>
            <person name="Held B."/>
            <person name="Gronow S."/>
            <person name="Abt B."/>
            <person name="Lucas S."/>
            <person name="Del Rio T.G."/>
            <person name="Nolan M."/>
            <person name="Tice H."/>
            <person name="Cheng J.F."/>
            <person name="Pitluck S."/>
            <person name="Liolios K."/>
            <person name="Pagani I."/>
            <person name="Ivanova N."/>
            <person name="Mavromatis K."/>
            <person name="Mikhailova N."/>
            <person name="Pati A."/>
            <person name="Tapia R."/>
            <person name="Han C."/>
            <person name="Goodwin L."/>
            <person name="Chen A."/>
            <person name="Palaniappan K."/>
            <person name="Hauser L."/>
            <person name="Brambilla E.M."/>
            <person name="Rohde M."/>
            <person name="Goker M."/>
            <person name="Detter J.C."/>
            <person name="Woyke T."/>
            <person name="Bristow J."/>
            <person name="Eisen J.A."/>
            <person name="Markowitz V."/>
            <person name="Hugenholtz P."/>
            <person name="Kyrpides N.C."/>
            <person name="Klenk H.P."/>
            <person name="Lapidus A."/>
        </authorList>
    </citation>
    <scope>NUCLEOTIDE SEQUENCE</scope>
    <source>
        <strain evidence="8 9">DSM 18011</strain>
    </source>
</reference>
<dbReference type="Proteomes" id="UP000018439">
    <property type="component" value="Chromosome"/>
</dbReference>
<dbReference type="AlphaFoldDB" id="F3ZPL8"/>
<dbReference type="eggNOG" id="COG1538">
    <property type="taxonomic scope" value="Bacteria"/>
</dbReference>
<dbReference type="EMBL" id="CM001167">
    <property type="protein sequence ID" value="EGJ70377.1"/>
    <property type="molecule type" value="Genomic_DNA"/>
</dbReference>
<evidence type="ECO:0000313" key="8">
    <source>
        <dbReference type="EMBL" id="EGJ70377.1"/>
    </source>
</evidence>
<dbReference type="PANTHER" id="PTHR30026">
    <property type="entry name" value="OUTER MEMBRANE PROTEIN TOLC"/>
    <property type="match status" value="1"/>
</dbReference>
<organism evidence="8 9">
    <name type="scientific">Bacteroides coprosuis DSM 18011</name>
    <dbReference type="NCBI Taxonomy" id="679937"/>
    <lineage>
        <taxon>Bacteria</taxon>
        <taxon>Pseudomonadati</taxon>
        <taxon>Bacteroidota</taxon>
        <taxon>Bacteroidia</taxon>
        <taxon>Bacteroidales</taxon>
        <taxon>Bacteroidaceae</taxon>
        <taxon>Bacteroides</taxon>
    </lineage>
</organism>
<dbReference type="GO" id="GO:0015562">
    <property type="term" value="F:efflux transmembrane transporter activity"/>
    <property type="evidence" value="ECO:0007669"/>
    <property type="project" value="InterPro"/>
</dbReference>
<keyword evidence="4" id="KW-1134">Transmembrane beta strand</keyword>
<evidence type="ECO:0000256" key="2">
    <source>
        <dbReference type="ARBA" id="ARBA00007613"/>
    </source>
</evidence>
<keyword evidence="9" id="KW-1185">Reference proteome</keyword>
<dbReference type="InterPro" id="IPR003423">
    <property type="entry name" value="OMP_efflux"/>
</dbReference>
<evidence type="ECO:0000256" key="1">
    <source>
        <dbReference type="ARBA" id="ARBA00004442"/>
    </source>
</evidence>
<gene>
    <name evidence="8" type="ORF">Bcop_0158</name>
</gene>
<proteinExistence type="inferred from homology"/>
<keyword evidence="6" id="KW-0472">Membrane</keyword>
<dbReference type="STRING" id="679937.Bcop_0158"/>
<keyword evidence="5" id="KW-0812">Transmembrane</keyword>
<dbReference type="GO" id="GO:0009279">
    <property type="term" value="C:cell outer membrane"/>
    <property type="evidence" value="ECO:0007669"/>
    <property type="project" value="UniProtKB-SubCell"/>
</dbReference>
<protein>
    <submittedName>
        <fullName evidence="8">Outer membrane efflux protein</fullName>
    </submittedName>
</protein>
<evidence type="ECO:0000256" key="4">
    <source>
        <dbReference type="ARBA" id="ARBA00022452"/>
    </source>
</evidence>
<accession>F3ZPL8</accession>
<evidence type="ECO:0000256" key="6">
    <source>
        <dbReference type="ARBA" id="ARBA00023136"/>
    </source>
</evidence>
<name>F3ZPL8_9BACE</name>
<dbReference type="PROSITE" id="PS50007">
    <property type="entry name" value="PIPLC_X_DOMAIN"/>
    <property type="match status" value="1"/>
</dbReference>
<dbReference type="PANTHER" id="PTHR30026:SF20">
    <property type="entry name" value="OUTER MEMBRANE PROTEIN TOLC"/>
    <property type="match status" value="1"/>
</dbReference>
<sequence>MFMKKIWYTLIIVASNLSYSYVNAQELLSLSDCRSLALEHSKQLHISQEKITAAHNSKKAAFTSYLPSVSATGTYFRNQKEFSVLNNDQKKEINNLAPNAKSRIYQLADILGSDNPKIKSLIQGLGDEAFTELGIFSEALIEGVRTDTRDVYAGAISITQPLYMGGKIRAYNKITKFAEELAHQAHNSELQEVILTVDQSYWQVVSLVNKEKLATSFLELLNKLDQDVQHLIDEGMATKADGLSIRVKVNEAEMTLTKVKDGLALSRMLLCQVCGIDLKSPITLIDEQVNDLPTAAIYSDFDLEQAYSKRPEVKSLMLATQIYEQKIRLTRSEYLPNIALSGNYIVTNPSFYNGFENKFRGMWNIGVAVKIPIWNWGQGFYKTRAAKAEARVTQLQLADAKEKIELQINQSAFKVNEASKRLTMASKNMEKADENLKYATYGFQEGVIPVSNVLEAHTAWLSAQSDKIDAQIEVKLTDIYFKKALGTLTE</sequence>
<evidence type="ECO:0000256" key="3">
    <source>
        <dbReference type="ARBA" id="ARBA00022448"/>
    </source>
</evidence>
<evidence type="ECO:0000313" key="9">
    <source>
        <dbReference type="Proteomes" id="UP000018439"/>
    </source>
</evidence>